<feature type="binding site" evidence="2">
    <location>
        <position position="26"/>
    </location>
    <ligand>
        <name>Mg(2+)</name>
        <dbReference type="ChEBI" id="CHEBI:18420"/>
        <label>4</label>
    </ligand>
</feature>
<comment type="catalytic activity">
    <reaction evidence="2">
        <text>thiamine phosphate + ATP = thiamine diphosphate + ADP</text>
        <dbReference type="Rhea" id="RHEA:15913"/>
        <dbReference type="ChEBI" id="CHEBI:30616"/>
        <dbReference type="ChEBI" id="CHEBI:37575"/>
        <dbReference type="ChEBI" id="CHEBI:58937"/>
        <dbReference type="ChEBI" id="CHEBI:456216"/>
        <dbReference type="EC" id="2.7.4.16"/>
    </reaction>
</comment>
<dbReference type="GO" id="GO:0009229">
    <property type="term" value="P:thiamine diphosphate biosynthetic process"/>
    <property type="evidence" value="ECO:0007669"/>
    <property type="project" value="UniProtKB-UniRule"/>
</dbReference>
<feature type="binding site" evidence="2">
    <location>
        <position position="71"/>
    </location>
    <ligand>
        <name>Mg(2+)</name>
        <dbReference type="ChEBI" id="CHEBI:18420"/>
        <label>4</label>
    </ligand>
</feature>
<gene>
    <name evidence="2" type="primary">thiL</name>
    <name evidence="5" type="ORF">SAMN06295920_105284</name>
</gene>
<protein>
    <recommendedName>
        <fullName evidence="2">Thiamine-monophosphate kinase</fullName>
        <shortName evidence="2">TMP kinase</shortName>
        <shortName evidence="2">Thiamine-phosphate kinase</shortName>
        <ecNumber evidence="2">2.7.4.16</ecNumber>
    </recommendedName>
</protein>
<keyword evidence="2" id="KW-0067">ATP-binding</keyword>
<keyword evidence="1 2" id="KW-0784">Thiamine biosynthesis</keyword>
<dbReference type="SUPFAM" id="SSF55326">
    <property type="entry name" value="PurM N-terminal domain-like"/>
    <property type="match status" value="1"/>
</dbReference>
<feature type="binding site" evidence="2">
    <location>
        <position position="257"/>
    </location>
    <ligand>
        <name>substrate</name>
    </ligand>
</feature>
<keyword evidence="2 5" id="KW-0418">Kinase</keyword>
<evidence type="ECO:0000259" key="4">
    <source>
        <dbReference type="Pfam" id="PF02769"/>
    </source>
</evidence>
<dbReference type="PANTHER" id="PTHR30270">
    <property type="entry name" value="THIAMINE-MONOPHOSPHATE KINASE"/>
    <property type="match status" value="1"/>
</dbReference>
<dbReference type="GO" id="GO:0000287">
    <property type="term" value="F:magnesium ion binding"/>
    <property type="evidence" value="ECO:0007669"/>
    <property type="project" value="UniProtKB-UniRule"/>
</dbReference>
<dbReference type="Proteomes" id="UP000189818">
    <property type="component" value="Unassembled WGS sequence"/>
</dbReference>
<dbReference type="Pfam" id="PF02769">
    <property type="entry name" value="AIRS_C"/>
    <property type="match status" value="1"/>
</dbReference>
<dbReference type="UniPathway" id="UPA00060">
    <property type="reaction ID" value="UER00142"/>
</dbReference>
<evidence type="ECO:0000256" key="1">
    <source>
        <dbReference type="ARBA" id="ARBA00022977"/>
    </source>
</evidence>
<keyword evidence="2" id="KW-0479">Metal-binding</keyword>
<feature type="binding site" evidence="2">
    <location>
        <position position="71"/>
    </location>
    <ligand>
        <name>Mg(2+)</name>
        <dbReference type="ChEBI" id="CHEBI:18420"/>
        <label>2</label>
    </ligand>
</feature>
<feature type="binding site" evidence="2">
    <location>
        <position position="71"/>
    </location>
    <ligand>
        <name>Mg(2+)</name>
        <dbReference type="ChEBI" id="CHEBI:18420"/>
        <label>3</label>
    </ligand>
</feature>
<dbReference type="EMBL" id="FUYM01000005">
    <property type="protein sequence ID" value="SKB72590.1"/>
    <property type="molecule type" value="Genomic_DNA"/>
</dbReference>
<keyword evidence="6" id="KW-1185">Reference proteome</keyword>
<dbReference type="InterPro" id="IPR036921">
    <property type="entry name" value="PurM-like_N_sf"/>
</dbReference>
<comment type="pathway">
    <text evidence="2">Cofactor biosynthesis; thiamine diphosphate biosynthesis; thiamine diphosphate from thiamine phosphate: step 1/1.</text>
</comment>
<dbReference type="OrthoDB" id="9802811at2"/>
<feature type="binding site" evidence="2">
    <location>
        <position position="50"/>
    </location>
    <ligand>
        <name>substrate</name>
    </ligand>
</feature>
<comment type="miscellaneous">
    <text evidence="2">Reaction mechanism of ThiL seems to utilize a direct, inline transfer of the gamma-phosphate of ATP to TMP rather than a phosphorylated enzyme intermediate.</text>
</comment>
<reference evidence="6" key="1">
    <citation type="submission" date="2017-02" db="EMBL/GenBank/DDBJ databases">
        <authorList>
            <person name="Varghese N."/>
            <person name="Submissions S."/>
        </authorList>
    </citation>
    <scope>NUCLEOTIDE SEQUENCE [LARGE SCALE GENOMIC DNA]</scope>
    <source>
        <strain evidence="6">UM2</strain>
    </source>
</reference>
<feature type="binding site" evidence="2">
    <location>
        <position position="43"/>
    </location>
    <ligand>
        <name>Mg(2+)</name>
        <dbReference type="ChEBI" id="CHEBI:18420"/>
        <label>2</label>
    </ligand>
</feature>
<feature type="binding site" evidence="2">
    <location>
        <position position="306"/>
    </location>
    <ligand>
        <name>substrate</name>
    </ligand>
</feature>
<dbReference type="HAMAP" id="MF_02128">
    <property type="entry name" value="TMP_kinase"/>
    <property type="match status" value="1"/>
</dbReference>
<feature type="binding site" evidence="2">
    <location>
        <position position="41"/>
    </location>
    <ligand>
        <name>Mg(2+)</name>
        <dbReference type="ChEBI" id="CHEBI:18420"/>
        <label>4</label>
    </ligand>
</feature>
<feature type="binding site" evidence="2">
    <location>
        <position position="117"/>
    </location>
    <ligand>
        <name>Mg(2+)</name>
        <dbReference type="ChEBI" id="CHEBI:18420"/>
        <label>1</label>
    </ligand>
</feature>
<dbReference type="EC" id="2.7.4.16" evidence="2"/>
<dbReference type="PANTHER" id="PTHR30270:SF0">
    <property type="entry name" value="THIAMINE-MONOPHOSPHATE KINASE"/>
    <property type="match status" value="1"/>
</dbReference>
<proteinExistence type="inferred from homology"/>
<dbReference type="Gene3D" id="3.30.1330.10">
    <property type="entry name" value="PurM-like, N-terminal domain"/>
    <property type="match status" value="1"/>
</dbReference>
<feature type="binding site" evidence="2">
    <location>
        <position position="209"/>
    </location>
    <ligand>
        <name>Mg(2+)</name>
        <dbReference type="ChEBI" id="CHEBI:18420"/>
        <label>5</label>
    </ligand>
</feature>
<sequence>MSDERRLIDRLRGLARHPGARGLADDAAVLPAPVGRDLVFTHDMLVEGVHYLPGDPAGDVAWKLLAVNLSDLAAKGAEPIGVLMGFGLTGAADWDAAFVDGLGRALDHFGVPLLGGDTVSQPAGQARVLGLTAIGQAPAGGVPDRRGAKAGDLLVLTGPVGDAGLGLRVARGEIEGPRRLLKAYRLPMPRLAEGRALAPLADAMADVSDGLLIDAARIADASGLAVAIDLDAVPLSDEARAFGSDRAARIAAATAGDDYQLIAAVPPGAAAAAARHATVIGRFEAGSGLRLHDRDGPVPLPGTLGFEHRR</sequence>
<name>A0A1T5DM14_9SPHN</name>
<dbReference type="InterPro" id="IPR016188">
    <property type="entry name" value="PurM-like_N"/>
</dbReference>
<feature type="binding site" evidence="2">
    <location>
        <position position="26"/>
    </location>
    <ligand>
        <name>Mg(2+)</name>
        <dbReference type="ChEBI" id="CHEBI:18420"/>
        <label>3</label>
    </ligand>
</feature>
<evidence type="ECO:0000259" key="3">
    <source>
        <dbReference type="Pfam" id="PF00586"/>
    </source>
</evidence>
<keyword evidence="2" id="KW-0547">Nucleotide-binding</keyword>
<feature type="domain" description="PurM-like C-terminal" evidence="4">
    <location>
        <begin position="149"/>
        <end position="292"/>
    </location>
</feature>
<comment type="function">
    <text evidence="2">Catalyzes the ATP-dependent phosphorylation of thiamine-monophosphate (TMP) to form thiamine-pyrophosphate (TPP), the active form of vitamin B1.</text>
</comment>
<organism evidence="5 6">
    <name type="scientific">Rhizorhabdus histidinilytica</name>
    <dbReference type="NCBI Taxonomy" id="439228"/>
    <lineage>
        <taxon>Bacteria</taxon>
        <taxon>Pseudomonadati</taxon>
        <taxon>Pseudomonadota</taxon>
        <taxon>Alphaproteobacteria</taxon>
        <taxon>Sphingomonadales</taxon>
        <taxon>Sphingomonadaceae</taxon>
        <taxon>Rhizorhabdus</taxon>
    </lineage>
</organism>
<keyword evidence="2" id="KW-0460">Magnesium</keyword>
<dbReference type="NCBIfam" id="TIGR01379">
    <property type="entry name" value="thiL"/>
    <property type="match status" value="1"/>
</dbReference>
<dbReference type="InterPro" id="IPR006283">
    <property type="entry name" value="ThiL-like"/>
</dbReference>
<dbReference type="AlphaFoldDB" id="A0A1T5DM14"/>
<dbReference type="Pfam" id="PF00586">
    <property type="entry name" value="AIRS"/>
    <property type="match status" value="1"/>
</dbReference>
<dbReference type="PIRSF" id="PIRSF005303">
    <property type="entry name" value="Thiam_monoph_kin"/>
    <property type="match status" value="1"/>
</dbReference>
<dbReference type="Gene3D" id="3.90.650.10">
    <property type="entry name" value="PurM-like C-terminal domain"/>
    <property type="match status" value="1"/>
</dbReference>
<feature type="binding site" evidence="2">
    <location>
        <position position="206"/>
    </location>
    <ligand>
        <name>Mg(2+)</name>
        <dbReference type="ChEBI" id="CHEBI:18420"/>
        <label>3</label>
    </ligand>
</feature>
<keyword evidence="2" id="KW-0808">Transferase</keyword>
<dbReference type="GO" id="GO:0009228">
    <property type="term" value="P:thiamine biosynthetic process"/>
    <property type="evidence" value="ECO:0007669"/>
    <property type="project" value="UniProtKB-KW"/>
</dbReference>
<dbReference type="SUPFAM" id="SSF56042">
    <property type="entry name" value="PurM C-terminal domain-like"/>
    <property type="match status" value="1"/>
</dbReference>
<dbReference type="InterPro" id="IPR036676">
    <property type="entry name" value="PurM-like_C_sf"/>
</dbReference>
<dbReference type="GO" id="GO:0005524">
    <property type="term" value="F:ATP binding"/>
    <property type="evidence" value="ECO:0007669"/>
    <property type="project" value="UniProtKB-UniRule"/>
</dbReference>
<feature type="domain" description="PurM-like N-terminal" evidence="3">
    <location>
        <begin position="25"/>
        <end position="136"/>
    </location>
</feature>
<feature type="binding site" evidence="2">
    <location>
        <begin position="116"/>
        <end position="117"/>
    </location>
    <ligand>
        <name>ATP</name>
        <dbReference type="ChEBI" id="CHEBI:30616"/>
    </ligand>
</feature>
<dbReference type="CDD" id="cd02194">
    <property type="entry name" value="ThiL"/>
    <property type="match status" value="1"/>
</dbReference>
<comment type="similarity">
    <text evidence="2">Belongs to the thiamine-monophosphate kinase family.</text>
</comment>
<feature type="binding site" evidence="2">
    <location>
        <position position="43"/>
    </location>
    <ligand>
        <name>Mg(2+)</name>
        <dbReference type="ChEBI" id="CHEBI:18420"/>
        <label>1</label>
    </ligand>
</feature>
<comment type="caution">
    <text evidence="2">Lacks conserved residue(s) required for the propagation of feature annotation.</text>
</comment>
<dbReference type="RefSeq" id="WP_079648643.1">
    <property type="nucleotide sequence ID" value="NZ_FUYM01000005.1"/>
</dbReference>
<evidence type="ECO:0000313" key="6">
    <source>
        <dbReference type="Proteomes" id="UP000189818"/>
    </source>
</evidence>
<dbReference type="InterPro" id="IPR010918">
    <property type="entry name" value="PurM-like_C_dom"/>
</dbReference>
<evidence type="ECO:0000313" key="5">
    <source>
        <dbReference type="EMBL" id="SKB72590.1"/>
    </source>
</evidence>
<accession>A0A1T5DM14</accession>
<feature type="binding site" evidence="2">
    <location>
        <position position="145"/>
    </location>
    <ligand>
        <name>ATP</name>
        <dbReference type="ChEBI" id="CHEBI:30616"/>
    </ligand>
</feature>
<feature type="binding site" evidence="2">
    <location>
        <position position="208"/>
    </location>
    <ligand>
        <name>ATP</name>
        <dbReference type="ChEBI" id="CHEBI:30616"/>
    </ligand>
</feature>
<dbReference type="GO" id="GO:0009030">
    <property type="term" value="F:thiamine-phosphate kinase activity"/>
    <property type="evidence" value="ECO:0007669"/>
    <property type="project" value="UniProtKB-UniRule"/>
</dbReference>
<evidence type="ECO:0000256" key="2">
    <source>
        <dbReference type="HAMAP-Rule" id="MF_02128"/>
    </source>
</evidence>
<dbReference type="STRING" id="439228.SAMN06295920_105284"/>